<keyword evidence="5 6" id="KW-0472">Membrane</keyword>
<feature type="transmembrane region" description="Helical" evidence="6">
    <location>
        <begin position="372"/>
        <end position="396"/>
    </location>
</feature>
<keyword evidence="4 6" id="KW-1133">Transmembrane helix</keyword>
<dbReference type="InterPro" id="IPR036259">
    <property type="entry name" value="MFS_trans_sf"/>
</dbReference>
<dbReference type="EMBL" id="JADIMQ010000067">
    <property type="protein sequence ID" value="MBO8448544.1"/>
    <property type="molecule type" value="Genomic_DNA"/>
</dbReference>
<feature type="transmembrane region" description="Helical" evidence="6">
    <location>
        <begin position="182"/>
        <end position="200"/>
    </location>
</feature>
<feature type="transmembrane region" description="Helical" evidence="6">
    <location>
        <begin position="336"/>
        <end position="360"/>
    </location>
</feature>
<evidence type="ECO:0000256" key="5">
    <source>
        <dbReference type="ARBA" id="ARBA00023136"/>
    </source>
</evidence>
<reference evidence="7" key="2">
    <citation type="journal article" date="2021" name="PeerJ">
        <title>Extensive microbial diversity within the chicken gut microbiome revealed by metagenomics and culture.</title>
        <authorList>
            <person name="Gilroy R."/>
            <person name="Ravi A."/>
            <person name="Getino M."/>
            <person name="Pursley I."/>
            <person name="Horton D.L."/>
            <person name="Alikhan N.F."/>
            <person name="Baker D."/>
            <person name="Gharbi K."/>
            <person name="Hall N."/>
            <person name="Watson M."/>
            <person name="Adriaenssens E.M."/>
            <person name="Foster-Nyarko E."/>
            <person name="Jarju S."/>
            <person name="Secka A."/>
            <person name="Antonio M."/>
            <person name="Oren A."/>
            <person name="Chaudhuri R.R."/>
            <person name="La Ragione R."/>
            <person name="Hildebrand F."/>
            <person name="Pallen M.J."/>
        </authorList>
    </citation>
    <scope>NUCLEOTIDE SEQUENCE</scope>
    <source>
        <strain evidence="7">20514</strain>
    </source>
</reference>
<evidence type="ECO:0000256" key="1">
    <source>
        <dbReference type="ARBA" id="ARBA00004141"/>
    </source>
</evidence>
<evidence type="ECO:0000256" key="4">
    <source>
        <dbReference type="ARBA" id="ARBA00022989"/>
    </source>
</evidence>
<evidence type="ECO:0000313" key="8">
    <source>
        <dbReference type="Proteomes" id="UP000810252"/>
    </source>
</evidence>
<feature type="transmembrane region" description="Helical" evidence="6">
    <location>
        <begin position="46"/>
        <end position="63"/>
    </location>
</feature>
<proteinExistence type="predicted"/>
<dbReference type="Gene3D" id="1.20.1250.20">
    <property type="entry name" value="MFS general substrate transporter like domains"/>
    <property type="match status" value="2"/>
</dbReference>
<dbReference type="AlphaFoldDB" id="A0A9D9HF46"/>
<feature type="transmembrane region" description="Helical" evidence="6">
    <location>
        <begin position="279"/>
        <end position="302"/>
    </location>
</feature>
<dbReference type="SUPFAM" id="SSF103473">
    <property type="entry name" value="MFS general substrate transporter"/>
    <property type="match status" value="1"/>
</dbReference>
<feature type="transmembrane region" description="Helical" evidence="6">
    <location>
        <begin position="12"/>
        <end position="40"/>
    </location>
</feature>
<evidence type="ECO:0000256" key="3">
    <source>
        <dbReference type="ARBA" id="ARBA00022692"/>
    </source>
</evidence>
<dbReference type="InterPro" id="IPR011701">
    <property type="entry name" value="MFS"/>
</dbReference>
<feature type="transmembrane region" description="Helical" evidence="6">
    <location>
        <begin position="238"/>
        <end position="259"/>
    </location>
</feature>
<evidence type="ECO:0000313" key="7">
    <source>
        <dbReference type="EMBL" id="MBO8448544.1"/>
    </source>
</evidence>
<dbReference type="PANTHER" id="PTHR12778:SF10">
    <property type="entry name" value="MAJOR FACILITATOR SUPERFAMILY DOMAIN-CONTAINING PROTEIN 3"/>
    <property type="match status" value="1"/>
</dbReference>
<dbReference type="GO" id="GO:0022857">
    <property type="term" value="F:transmembrane transporter activity"/>
    <property type="evidence" value="ECO:0007669"/>
    <property type="project" value="InterPro"/>
</dbReference>
<comment type="caution">
    <text evidence="7">The sequence shown here is derived from an EMBL/GenBank/DDBJ whole genome shotgun (WGS) entry which is preliminary data.</text>
</comment>
<comment type="subcellular location">
    <subcellularLocation>
        <location evidence="1">Membrane</location>
        <topology evidence="1">Multi-pass membrane protein</topology>
    </subcellularLocation>
</comment>
<feature type="transmembrane region" description="Helical" evidence="6">
    <location>
        <begin position="75"/>
        <end position="94"/>
    </location>
</feature>
<evidence type="ECO:0000256" key="6">
    <source>
        <dbReference type="SAM" id="Phobius"/>
    </source>
</evidence>
<protein>
    <submittedName>
        <fullName evidence="7">MFS transporter</fullName>
    </submittedName>
</protein>
<dbReference type="InterPro" id="IPR004752">
    <property type="entry name" value="AmpG_permease/AT-1"/>
</dbReference>
<keyword evidence="3 6" id="KW-0812">Transmembrane</keyword>
<accession>A0A9D9HF46</accession>
<gene>
    <name evidence="7" type="ORF">IAC29_04650</name>
</gene>
<feature type="transmembrane region" description="Helical" evidence="6">
    <location>
        <begin position="100"/>
        <end position="122"/>
    </location>
</feature>
<name>A0A9D9HF46_9BACT</name>
<feature type="transmembrane region" description="Helical" evidence="6">
    <location>
        <begin position="311"/>
        <end position="330"/>
    </location>
</feature>
<feature type="transmembrane region" description="Helical" evidence="6">
    <location>
        <begin position="143"/>
        <end position="162"/>
    </location>
</feature>
<feature type="transmembrane region" description="Helical" evidence="6">
    <location>
        <begin position="402"/>
        <end position="423"/>
    </location>
</feature>
<dbReference type="PANTHER" id="PTHR12778">
    <property type="entry name" value="SOLUTE CARRIER FAMILY 33 ACETYL-COA TRANSPORTER -RELATED"/>
    <property type="match status" value="1"/>
</dbReference>
<dbReference type="Pfam" id="PF07690">
    <property type="entry name" value="MFS_1"/>
    <property type="match status" value="1"/>
</dbReference>
<dbReference type="Proteomes" id="UP000810252">
    <property type="component" value="Unassembled WGS sequence"/>
</dbReference>
<organism evidence="7 8">
    <name type="scientific">Candidatus Cryptobacteroides merdigallinarum</name>
    <dbReference type="NCBI Taxonomy" id="2840770"/>
    <lineage>
        <taxon>Bacteria</taxon>
        <taxon>Pseudomonadati</taxon>
        <taxon>Bacteroidota</taxon>
        <taxon>Bacteroidia</taxon>
        <taxon>Bacteroidales</taxon>
        <taxon>Candidatus Cryptobacteroides</taxon>
    </lineage>
</organism>
<reference evidence="7" key="1">
    <citation type="submission" date="2020-10" db="EMBL/GenBank/DDBJ databases">
        <authorList>
            <person name="Gilroy R."/>
        </authorList>
    </citation>
    <scope>NUCLEOTIDE SEQUENCE</scope>
    <source>
        <strain evidence="7">20514</strain>
    </source>
</reference>
<evidence type="ECO:0000256" key="2">
    <source>
        <dbReference type="ARBA" id="ARBA00022448"/>
    </source>
</evidence>
<keyword evidence="2" id="KW-0813">Transport</keyword>
<dbReference type="GO" id="GO:0016020">
    <property type="term" value="C:membrane"/>
    <property type="evidence" value="ECO:0007669"/>
    <property type="project" value="UniProtKB-SubCell"/>
</dbReference>
<sequence>MASAGKKISPLGWVPSAYFAMGLPFVILNMVCVLMFKGMGIGDSRIALWTSVIMFPWTLKFLWSPFLEIFRTKKFFVVVTQLVSGTGFGLVALALHLPAFFAVCIALLAVVAVSGATHDVALDGLYMDELSVKEQARYIGWQGAFYNLAKLVATGLLVYLAGVLMEHFRKTGADAHSSVLSAWTVIMAACAVLMVALAAYHSAVLPSPHRGGQGRENVAPVWRELLEVIREFFTRKHIWLYILFIIFYRLGEGFVMKIVPLFLKADTADGGLGLSEQQIGLYYGTFGAAAFVLGSLLAGYYISHYGLKRTLFSLVCIFNLPFLVYTYFAWAQPGSMWIVGGGIVLEYFGYGFGFVGLTLFMMQQVAPGRHQMAHYAFASGIMNLSVMMTGAVSGFLSDAVGYRWFFVAVMAAVVPVFVMTRFLPFSHPDGSHGKKIEDSPQK</sequence>